<keyword evidence="1" id="KW-0472">Membrane</keyword>
<feature type="transmembrane region" description="Helical" evidence="1">
    <location>
        <begin position="12"/>
        <end position="31"/>
    </location>
</feature>
<keyword evidence="1" id="KW-1133">Transmembrane helix</keyword>
<accession>A0A7D3QV94</accession>
<evidence type="ECO:0000313" key="3">
    <source>
        <dbReference type="Proteomes" id="UP001162001"/>
    </source>
</evidence>
<dbReference type="Proteomes" id="UP001162001">
    <property type="component" value="Segment"/>
</dbReference>
<keyword evidence="1" id="KW-0812">Transmembrane</keyword>
<organism evidence="2 3">
    <name type="scientific">Fadolivirus FV1/VV64</name>
    <dbReference type="NCBI Taxonomy" id="3070911"/>
    <lineage>
        <taxon>Viruses</taxon>
        <taxon>Varidnaviria</taxon>
        <taxon>Bamfordvirae</taxon>
        <taxon>Nucleocytoviricota</taxon>
        <taxon>Megaviricetes</taxon>
        <taxon>Imitervirales</taxon>
        <taxon>Mimiviridae</taxon>
        <taxon>Klosneuvirinae</taxon>
        <taxon>Fadolivirus</taxon>
        <taxon>Fadolivirus algeromassiliense</taxon>
    </lineage>
</organism>
<sequence>MNQMSLLKDIIFFGIWTGLWGIGDNIINLYVPMSDYKRRIKTFIVIYIASLFLLYMTGGMTIIL</sequence>
<dbReference type="EMBL" id="MT418680">
    <property type="protein sequence ID" value="QKF94845.1"/>
    <property type="molecule type" value="Genomic_DNA"/>
</dbReference>
<name>A0A7D3QV94_9VIRU</name>
<evidence type="ECO:0000313" key="2">
    <source>
        <dbReference type="EMBL" id="QKF94845.1"/>
    </source>
</evidence>
<feature type="transmembrane region" description="Helical" evidence="1">
    <location>
        <begin position="43"/>
        <end position="63"/>
    </location>
</feature>
<evidence type="ECO:0000256" key="1">
    <source>
        <dbReference type="SAM" id="Phobius"/>
    </source>
</evidence>
<gene>
    <name evidence="2" type="ORF">Fadolivirus_1_1387</name>
</gene>
<reference evidence="2 3" key="1">
    <citation type="submission" date="2020-04" db="EMBL/GenBank/DDBJ databases">
        <title>Advantages and limits of metagenomic assembly and binning of a giant virus.</title>
        <authorList>
            <person name="Schulz F."/>
            <person name="Andreani J."/>
            <person name="Francis R."/>
            <person name="Boudjemaa H."/>
            <person name="Bou Khalil J.Y."/>
            <person name="Lee J."/>
            <person name="La Scola B."/>
            <person name="Woyke T."/>
        </authorList>
    </citation>
    <scope>NUCLEOTIDE SEQUENCE [LARGE SCALE GENOMIC DNA]</scope>
    <source>
        <strain evidence="2 3">FV1/VV64</strain>
    </source>
</reference>
<keyword evidence="3" id="KW-1185">Reference proteome</keyword>
<proteinExistence type="predicted"/>
<protein>
    <submittedName>
        <fullName evidence="2">Uncharacterized protein</fullName>
    </submittedName>
</protein>